<dbReference type="EMBL" id="HBFE01001002">
    <property type="protein sequence ID" value="CAD8724615.1"/>
    <property type="molecule type" value="Transcribed_RNA"/>
</dbReference>
<keyword evidence="1" id="KW-0732">Signal</keyword>
<organism evidence="2">
    <name type="scientific">Erythrolobus madagascarensis</name>
    <dbReference type="NCBI Taxonomy" id="708628"/>
    <lineage>
        <taxon>Eukaryota</taxon>
        <taxon>Rhodophyta</taxon>
        <taxon>Bangiophyceae</taxon>
        <taxon>Porphyridiales</taxon>
        <taxon>Porphyridiaceae</taxon>
        <taxon>Erythrolobus</taxon>
    </lineage>
</organism>
<evidence type="ECO:0000256" key="1">
    <source>
        <dbReference type="SAM" id="SignalP"/>
    </source>
</evidence>
<dbReference type="AlphaFoldDB" id="A0A7S0T622"/>
<name>A0A7S0T622_9RHOD</name>
<feature type="chain" id="PRO_5031162173" description="Pherophorin domain-containing protein" evidence="1">
    <location>
        <begin position="25"/>
        <end position="289"/>
    </location>
</feature>
<evidence type="ECO:0008006" key="3">
    <source>
        <dbReference type="Google" id="ProtNLM"/>
    </source>
</evidence>
<protein>
    <recommendedName>
        <fullName evidence="3">Pherophorin domain-containing protein</fullName>
    </recommendedName>
</protein>
<evidence type="ECO:0000313" key="2">
    <source>
        <dbReference type="EMBL" id="CAD8724615.1"/>
    </source>
</evidence>
<proteinExistence type="predicted"/>
<gene>
    <name evidence="2" type="ORF">EMAD1354_LOCUS692</name>
</gene>
<accession>A0A7S0T622</accession>
<sequence length="289" mass="30057">MKKFASAVQIGVLCAAVLIAAASAQEECDCDVQFDATCTVLQPLGGDTCAVDTFECEKCFCMIGGPFKCPLVTVDALVLTNETGCGVEEVTYTKCPETFETPSPTPTPNEPFTFSCRYTGVVPAATTCIIPPEALPGPGITAVNLAVVQSVDATVTAVCGLRRGLGDLLFNMENIVSPALWEPAGVFDVTAIPDFDQTVPVVESDNCQGTGDGASEIQIQQFPFTGMQSVSVGASTPAFLATMNANAGMNPVTVDFSFQVNTGVAGDTLLGAGFAGGQTDTEFIFSFVY</sequence>
<feature type="signal peptide" evidence="1">
    <location>
        <begin position="1"/>
        <end position="24"/>
    </location>
</feature>
<reference evidence="2" key="1">
    <citation type="submission" date="2021-01" db="EMBL/GenBank/DDBJ databases">
        <authorList>
            <person name="Corre E."/>
            <person name="Pelletier E."/>
            <person name="Niang G."/>
            <person name="Scheremetjew M."/>
            <person name="Finn R."/>
            <person name="Kale V."/>
            <person name="Holt S."/>
            <person name="Cochrane G."/>
            <person name="Meng A."/>
            <person name="Brown T."/>
            <person name="Cohen L."/>
        </authorList>
    </citation>
    <scope>NUCLEOTIDE SEQUENCE</scope>
    <source>
        <strain evidence="2">CCMP3276</strain>
    </source>
</reference>